<organism evidence="2">
    <name type="scientific">Pseudomonas tritici</name>
    <dbReference type="NCBI Taxonomy" id="2745518"/>
    <lineage>
        <taxon>Bacteria</taxon>
        <taxon>Pseudomonadati</taxon>
        <taxon>Pseudomonadota</taxon>
        <taxon>Gammaproteobacteria</taxon>
        <taxon>Pseudomonadales</taxon>
        <taxon>Pseudomonadaceae</taxon>
        <taxon>Pseudomonas</taxon>
    </lineage>
</organism>
<sequence length="203" mass="22368">MTTHVKNDNLRIILRDIYFRAVRRFRVRHYFAISLCQLTLALILLTVGGKTLAAAQTSTGKSVRAIVSGIVSYTRWPSLSGQPKLCIFASSRYTQALSESGAVPLPYSPLIVHSATEALNATCDAIYFGNESPASQLELITRYQGRALLLIAEQNPECVIGSAFCLIINEDAVRFSLNLDALSRSGVRVNPEVLMLARNKKHE</sequence>
<gene>
    <name evidence="2" type="ORF">HU722_46435</name>
</gene>
<evidence type="ECO:0000256" key="1">
    <source>
        <dbReference type="SAM" id="Phobius"/>
    </source>
</evidence>
<reference evidence="2" key="1">
    <citation type="journal article" date="2020" name="Microorganisms">
        <title>Reliable Identification of Environmental Pseudomonas Isolates Using the rpoD Gene.</title>
        <authorList>
            <consortium name="The Broad Institute Genome Sequencing Platform"/>
            <person name="Girard L."/>
            <person name="Lood C."/>
            <person name="Rokni-Zadeh H."/>
            <person name="van Noort V."/>
            <person name="Lavigne R."/>
            <person name="De Mot R."/>
        </authorList>
    </citation>
    <scope>NUCLEOTIDE SEQUENCE [LARGE SCALE GENOMIC DNA]</scope>
    <source>
        <strain evidence="2">SWRI145</strain>
    </source>
</reference>
<accession>A0A8I0D1Q0</accession>
<comment type="caution">
    <text evidence="2">The sequence shown here is derived from an EMBL/GenBank/DDBJ whole genome shotgun (WGS) entry which is preliminary data.</text>
</comment>
<evidence type="ECO:0000313" key="2">
    <source>
        <dbReference type="EMBL" id="MBC3298981.1"/>
    </source>
</evidence>
<protein>
    <submittedName>
        <fullName evidence="2">YfiR family protein</fullName>
    </submittedName>
</protein>
<feature type="transmembrane region" description="Helical" evidence="1">
    <location>
        <begin position="30"/>
        <end position="49"/>
    </location>
</feature>
<keyword evidence="1" id="KW-1133">Transmembrane helix</keyword>
<dbReference type="AlphaFoldDB" id="A0A8I0D1Q0"/>
<proteinExistence type="predicted"/>
<dbReference type="Pfam" id="PF13689">
    <property type="entry name" value="DUF4154"/>
    <property type="match status" value="1"/>
</dbReference>
<keyword evidence="1" id="KW-0812">Transmembrane</keyword>
<dbReference type="EMBL" id="JABWQF010000057">
    <property type="protein sequence ID" value="MBC3298981.1"/>
    <property type="molecule type" value="Genomic_DNA"/>
</dbReference>
<name>A0A8I0D1Q0_9PSED</name>
<dbReference type="InterPro" id="IPR025293">
    <property type="entry name" value="YfiR/HmsC-like"/>
</dbReference>
<keyword evidence="1" id="KW-0472">Membrane</keyword>